<keyword evidence="5" id="KW-1185">Reference proteome</keyword>
<dbReference type="Gene3D" id="2.40.30.10">
    <property type="entry name" value="Translation factors"/>
    <property type="match status" value="1"/>
</dbReference>
<evidence type="ECO:0000259" key="2">
    <source>
        <dbReference type="PROSITE" id="PS51085"/>
    </source>
</evidence>
<dbReference type="InterPro" id="IPR001709">
    <property type="entry name" value="Flavoprot_Pyr_Nucl_cyt_Rdtase"/>
</dbReference>
<dbReference type="InterPro" id="IPR001041">
    <property type="entry name" value="2Fe-2S_ferredoxin-type"/>
</dbReference>
<sequence length="342" mass="38539">MIWRSVSTRPTRRFTRPSRVVATAATPTRPPMPELRIGPQRLQVASGSNLLDELLADGQPVAWSCRSGHCQSCLVQAQPGQAPEAACSELDPEQQAQGWLLACQCQVRQDMDLHLLDPAQDGLPAQISRMEYLAENILLLGLHPERPLRYQAGQHLSLWLDAELARPYSIASLPGEPELQFHLALKAQGQFSQRIQRMNIGERIYLGRANGHCHYQSDWQDRPLLLLGRGTGLSPLQAVARDALKHGHRAAIELWHWHPESGDCYLRSELEKLAQAHPQTLRLHLHPQSQLSSDMASLRLASRHTLALVCGHPEFVEQWRKPLFMAGLPRRQVFDEAFVSRQ</sequence>
<dbReference type="PRINTS" id="PR00410">
    <property type="entry name" value="PHEHYDRXLASE"/>
</dbReference>
<dbReference type="Gene3D" id="3.10.20.30">
    <property type="match status" value="1"/>
</dbReference>
<dbReference type="Pfam" id="PF00175">
    <property type="entry name" value="NAD_binding_1"/>
    <property type="match status" value="1"/>
</dbReference>
<dbReference type="InterPro" id="IPR050415">
    <property type="entry name" value="MRET"/>
</dbReference>
<evidence type="ECO:0000313" key="4">
    <source>
        <dbReference type="EMBL" id="AQZ96388.1"/>
    </source>
</evidence>
<evidence type="ECO:0000256" key="1">
    <source>
        <dbReference type="ARBA" id="ARBA00034078"/>
    </source>
</evidence>
<dbReference type="PROSITE" id="PS51384">
    <property type="entry name" value="FAD_FR"/>
    <property type="match status" value="1"/>
</dbReference>
<dbReference type="KEGG" id="ppha:BVH74_17230"/>
<organism evidence="4 5">
    <name type="scientific">Halopseudomonas phragmitis</name>
    <dbReference type="NCBI Taxonomy" id="1931241"/>
    <lineage>
        <taxon>Bacteria</taxon>
        <taxon>Pseudomonadati</taxon>
        <taxon>Pseudomonadota</taxon>
        <taxon>Gammaproteobacteria</taxon>
        <taxon>Pseudomonadales</taxon>
        <taxon>Pseudomonadaceae</taxon>
        <taxon>Halopseudomonas</taxon>
    </lineage>
</organism>
<comment type="cofactor">
    <cofactor evidence="1">
        <name>[2Fe-2S] cluster</name>
        <dbReference type="ChEBI" id="CHEBI:190135"/>
    </cofactor>
</comment>
<dbReference type="SUPFAM" id="SSF54292">
    <property type="entry name" value="2Fe-2S ferredoxin-like"/>
    <property type="match status" value="1"/>
</dbReference>
<dbReference type="STRING" id="1931241.BVH74_17230"/>
<dbReference type="InterPro" id="IPR039261">
    <property type="entry name" value="FNR_nucleotide-bd"/>
</dbReference>
<dbReference type="Pfam" id="PF00111">
    <property type="entry name" value="Fer2"/>
    <property type="match status" value="1"/>
</dbReference>
<accession>A0A1V0B8W9</accession>
<evidence type="ECO:0008006" key="6">
    <source>
        <dbReference type="Google" id="ProtNLM"/>
    </source>
</evidence>
<dbReference type="Pfam" id="PF00970">
    <property type="entry name" value="FAD_binding_6"/>
    <property type="match status" value="1"/>
</dbReference>
<name>A0A1V0B8W9_9GAMM</name>
<dbReference type="PRINTS" id="PR00371">
    <property type="entry name" value="FPNCR"/>
</dbReference>
<gene>
    <name evidence="4" type="ORF">BVH74_17230</name>
</gene>
<dbReference type="InterPro" id="IPR001433">
    <property type="entry name" value="OxRdtase_FAD/NAD-bd"/>
</dbReference>
<dbReference type="InterPro" id="IPR017938">
    <property type="entry name" value="Riboflavin_synthase-like_b-brl"/>
</dbReference>
<feature type="domain" description="2Fe-2S ferredoxin-type" evidence="2">
    <location>
        <begin position="33"/>
        <end position="119"/>
    </location>
</feature>
<dbReference type="SUPFAM" id="SSF63380">
    <property type="entry name" value="Riboflavin synthase domain-like"/>
    <property type="match status" value="1"/>
</dbReference>
<proteinExistence type="predicted"/>
<dbReference type="InterPro" id="IPR012675">
    <property type="entry name" value="Beta-grasp_dom_sf"/>
</dbReference>
<reference evidence="4 5" key="1">
    <citation type="submission" date="2017-03" db="EMBL/GenBank/DDBJ databases">
        <title>Complete genome sequence of the novel DNRA strain Pseudomonas sp. S-6-2 isolated from Chinese polluted river sediment. Journal of Biotechnology.</title>
        <authorList>
            <person name="Li J."/>
            <person name="Xiang F."/>
            <person name="Wang L."/>
            <person name="Xi L."/>
            <person name="Liu J."/>
        </authorList>
    </citation>
    <scope>NUCLEOTIDE SEQUENCE [LARGE SCALE GENOMIC DNA]</scope>
    <source>
        <strain evidence="4 5">S-6-2</strain>
    </source>
</reference>
<evidence type="ECO:0000313" key="5">
    <source>
        <dbReference type="Proteomes" id="UP000243488"/>
    </source>
</evidence>
<dbReference type="GO" id="GO:0051536">
    <property type="term" value="F:iron-sulfur cluster binding"/>
    <property type="evidence" value="ECO:0007669"/>
    <property type="project" value="InterPro"/>
</dbReference>
<dbReference type="EMBL" id="CP020100">
    <property type="protein sequence ID" value="AQZ96388.1"/>
    <property type="molecule type" value="Genomic_DNA"/>
</dbReference>
<feature type="domain" description="FAD-binding FR-type" evidence="3">
    <location>
        <begin position="120"/>
        <end position="216"/>
    </location>
</feature>
<dbReference type="NCBIfam" id="NF004317">
    <property type="entry name" value="PRK05713.1"/>
    <property type="match status" value="1"/>
</dbReference>
<dbReference type="PROSITE" id="PS51085">
    <property type="entry name" value="2FE2S_FER_2"/>
    <property type="match status" value="1"/>
</dbReference>
<protein>
    <recommendedName>
        <fullName evidence="6">Iron-sulfur-binding ferredoxin reductase</fullName>
    </recommendedName>
</protein>
<dbReference type="Gene3D" id="3.40.50.80">
    <property type="entry name" value="Nucleotide-binding domain of ferredoxin-NADP reductase (FNR) module"/>
    <property type="match status" value="1"/>
</dbReference>
<dbReference type="SUPFAM" id="SSF52343">
    <property type="entry name" value="Ferredoxin reductase-like, C-terminal NADP-linked domain"/>
    <property type="match status" value="1"/>
</dbReference>
<dbReference type="PANTHER" id="PTHR47354">
    <property type="entry name" value="NADH OXIDOREDUCTASE HCR"/>
    <property type="match status" value="1"/>
</dbReference>
<dbReference type="GO" id="GO:0016491">
    <property type="term" value="F:oxidoreductase activity"/>
    <property type="evidence" value="ECO:0007669"/>
    <property type="project" value="InterPro"/>
</dbReference>
<evidence type="ECO:0000259" key="3">
    <source>
        <dbReference type="PROSITE" id="PS51384"/>
    </source>
</evidence>
<dbReference type="InterPro" id="IPR008333">
    <property type="entry name" value="Cbr1-like_FAD-bd_dom"/>
</dbReference>
<dbReference type="CDD" id="cd00207">
    <property type="entry name" value="fer2"/>
    <property type="match status" value="1"/>
</dbReference>
<dbReference type="InterPro" id="IPR036010">
    <property type="entry name" value="2Fe-2S_ferredoxin-like_sf"/>
</dbReference>
<dbReference type="InterPro" id="IPR017927">
    <property type="entry name" value="FAD-bd_FR_type"/>
</dbReference>
<dbReference type="Proteomes" id="UP000243488">
    <property type="component" value="Chromosome"/>
</dbReference>
<dbReference type="AlphaFoldDB" id="A0A1V0B8W9"/>
<dbReference type="PANTHER" id="PTHR47354:SF3">
    <property type="entry name" value="OXIDOREDUCTASE-RELATED"/>
    <property type="match status" value="1"/>
</dbReference>